<dbReference type="Proteomes" id="UP000307217">
    <property type="component" value="Unassembled WGS sequence"/>
</dbReference>
<evidence type="ECO:0000313" key="7">
    <source>
        <dbReference type="Proteomes" id="UP000307217"/>
    </source>
</evidence>
<dbReference type="InterPro" id="IPR000644">
    <property type="entry name" value="CBS_dom"/>
</dbReference>
<dbReference type="RefSeq" id="WP_138591445.1">
    <property type="nucleotide sequence ID" value="NZ_PNBW01000116.1"/>
</dbReference>
<dbReference type="EMBL" id="PNBX01000030">
    <property type="protein sequence ID" value="TMO68758.1"/>
    <property type="molecule type" value="Genomic_DNA"/>
</dbReference>
<dbReference type="SUPFAM" id="SSF54631">
    <property type="entry name" value="CBS-domain pair"/>
    <property type="match status" value="1"/>
</dbReference>
<reference evidence="6 7" key="2">
    <citation type="submission" date="2019-06" db="EMBL/GenBank/DDBJ databases">
        <title>Co-occurence of chitin degradation, pigmentation and bioactivity in marine Pseudoalteromonas.</title>
        <authorList>
            <person name="Sonnenschein E.C."/>
            <person name="Bech P.K."/>
        </authorList>
    </citation>
    <scope>NUCLEOTIDE SEQUENCE [LARGE SCALE GENOMIC DNA]</scope>
    <source>
        <strain evidence="7">S3790</strain>
        <strain evidence="5 6">S3895</strain>
    </source>
</reference>
<name>A0A5S3VA38_9GAMM</name>
<feature type="domain" description="CBS" evidence="3">
    <location>
        <begin position="75"/>
        <end position="131"/>
    </location>
</feature>
<dbReference type="Gene3D" id="3.10.580.10">
    <property type="entry name" value="CBS-domain"/>
    <property type="match status" value="1"/>
</dbReference>
<dbReference type="EMBL" id="PNBW01000116">
    <property type="protein sequence ID" value="TMO71138.1"/>
    <property type="molecule type" value="Genomic_DNA"/>
</dbReference>
<proteinExistence type="predicted"/>
<dbReference type="InterPro" id="IPR044729">
    <property type="entry name" value="CBS_bac"/>
</dbReference>
<dbReference type="PANTHER" id="PTHR43080">
    <property type="entry name" value="CBS DOMAIN-CONTAINING PROTEIN CBSX3, MITOCHONDRIAL"/>
    <property type="match status" value="1"/>
</dbReference>
<accession>A0A5S3VA38</accession>
<dbReference type="OrthoDB" id="9790355at2"/>
<dbReference type="SMART" id="SM00116">
    <property type="entry name" value="CBS"/>
    <property type="match status" value="2"/>
</dbReference>
<dbReference type="InterPro" id="IPR046342">
    <property type="entry name" value="CBS_dom_sf"/>
</dbReference>
<protein>
    <submittedName>
        <fullName evidence="4">CBS domain-containing protein</fullName>
    </submittedName>
</protein>
<organism evidence="4 7">
    <name type="scientific">Pseudoalteromonas aurantia</name>
    <dbReference type="NCBI Taxonomy" id="43654"/>
    <lineage>
        <taxon>Bacteria</taxon>
        <taxon>Pseudomonadati</taxon>
        <taxon>Pseudomonadota</taxon>
        <taxon>Gammaproteobacteria</taxon>
        <taxon>Alteromonadales</taxon>
        <taxon>Pseudoalteromonadaceae</taxon>
        <taxon>Pseudoalteromonas</taxon>
    </lineage>
</organism>
<comment type="caution">
    <text evidence="4">The sequence shown here is derived from an EMBL/GenBank/DDBJ whole genome shotgun (WGS) entry which is preliminary data.</text>
</comment>
<keyword evidence="6" id="KW-1185">Reference proteome</keyword>
<evidence type="ECO:0000256" key="2">
    <source>
        <dbReference type="PROSITE-ProRule" id="PRU00703"/>
    </source>
</evidence>
<evidence type="ECO:0000259" key="3">
    <source>
        <dbReference type="PROSITE" id="PS51371"/>
    </source>
</evidence>
<dbReference type="InterPro" id="IPR051257">
    <property type="entry name" value="Diverse_CBS-Domain"/>
</dbReference>
<dbReference type="Proteomes" id="UP000307164">
    <property type="component" value="Unassembled WGS sequence"/>
</dbReference>
<feature type="domain" description="CBS" evidence="3">
    <location>
        <begin position="8"/>
        <end position="64"/>
    </location>
</feature>
<dbReference type="Pfam" id="PF00571">
    <property type="entry name" value="CBS"/>
    <property type="match status" value="2"/>
</dbReference>
<reference evidence="4 7" key="1">
    <citation type="submission" date="2018-01" db="EMBL/GenBank/DDBJ databases">
        <authorList>
            <person name="Paulsen S."/>
            <person name="Gram L.K."/>
        </authorList>
    </citation>
    <scope>NUCLEOTIDE SEQUENCE [LARGE SCALE GENOMIC DNA]</scope>
    <source>
        <strain evidence="4 7">S3790</strain>
        <strain evidence="5">S3895</strain>
    </source>
</reference>
<keyword evidence="1 2" id="KW-0129">CBS domain</keyword>
<dbReference type="AlphaFoldDB" id="A0A5S3VA38"/>
<evidence type="ECO:0000313" key="6">
    <source>
        <dbReference type="Proteomes" id="UP000307164"/>
    </source>
</evidence>
<reference evidence="4" key="3">
    <citation type="submission" date="2019-09" db="EMBL/GenBank/DDBJ databases">
        <title>Co-occurence of chitin degradation, pigmentation and bioactivity in marine Pseudoalteromonas.</title>
        <authorList>
            <person name="Sonnenschein E.C."/>
            <person name="Bech P.K."/>
        </authorList>
    </citation>
    <scope>NUCLEOTIDE SEQUENCE</scope>
    <source>
        <strain evidence="4">S3790</strain>
    </source>
</reference>
<evidence type="ECO:0000313" key="5">
    <source>
        <dbReference type="EMBL" id="TMO71138.1"/>
    </source>
</evidence>
<evidence type="ECO:0000256" key="1">
    <source>
        <dbReference type="ARBA" id="ARBA00023122"/>
    </source>
</evidence>
<dbReference type="CDD" id="cd04629">
    <property type="entry name" value="CBS_pair_bac"/>
    <property type="match status" value="1"/>
</dbReference>
<dbReference type="PANTHER" id="PTHR43080:SF2">
    <property type="entry name" value="CBS DOMAIN-CONTAINING PROTEIN"/>
    <property type="match status" value="1"/>
</dbReference>
<sequence>MKTVKEIMTTHIPAIYADSELTQAIDELHQHALFCAPVLDKHKHVIGFISEQQMLAPLLQSSYFCEGKVTVKELMTDTVVSVSDTMNIVDLAQQMQGNKPKVYPVISNKKVIGLVTRSQVIEALKQDYLSCSVH</sequence>
<dbReference type="PROSITE" id="PS51371">
    <property type="entry name" value="CBS"/>
    <property type="match status" value="2"/>
</dbReference>
<gene>
    <name evidence="4" type="ORF">CWC19_08310</name>
    <name evidence="5" type="ORF">CWC20_18400</name>
</gene>
<evidence type="ECO:0000313" key="4">
    <source>
        <dbReference type="EMBL" id="TMO68758.1"/>
    </source>
</evidence>